<dbReference type="OrthoDB" id="6480890at2"/>
<feature type="chain" id="PRO_5005632451" description="Type IV pilus biogenesis protein PilP" evidence="1">
    <location>
        <begin position="23"/>
        <end position="167"/>
    </location>
</feature>
<protein>
    <recommendedName>
        <fullName evidence="4">Type IV pilus biogenesis protein PilP</fullName>
    </recommendedName>
</protein>
<evidence type="ECO:0000313" key="3">
    <source>
        <dbReference type="Proteomes" id="UP000029435"/>
    </source>
</evidence>
<name>A0A0M2F5K2_9GAMM</name>
<evidence type="ECO:0008006" key="4">
    <source>
        <dbReference type="Google" id="ProtNLM"/>
    </source>
</evidence>
<dbReference type="Proteomes" id="UP000029435">
    <property type="component" value="Unassembled WGS sequence"/>
</dbReference>
<evidence type="ECO:0000256" key="1">
    <source>
        <dbReference type="SAM" id="SignalP"/>
    </source>
</evidence>
<proteinExistence type="predicted"/>
<gene>
    <name evidence="2" type="ORF">KU74_07470</name>
</gene>
<feature type="signal peptide" evidence="1">
    <location>
        <begin position="1"/>
        <end position="22"/>
    </location>
</feature>
<dbReference type="InterPro" id="IPR022753">
    <property type="entry name" value="T4SS_pilus_biogen_PilP"/>
</dbReference>
<dbReference type="AlphaFoldDB" id="A0A0M2F5K2"/>
<sequence length="167" mass="17558">MRRNSRNSLALLCLIVAASAYAESDMATEEAASSNSLVTVGQLEAVQARNLLLAAQVESAKLQRMLKESQSPLPLMVPPGTTPYQVPLAPVTTTTLAGQSATEKTGKPVLLETYGDGKTMFARIRLVNGNVIEMAKGDRLPGTTFSISAITDSSVKLSDGSQLSFGG</sequence>
<comment type="caution">
    <text evidence="2">The sequence shown here is derived from an EMBL/GenBank/DDBJ whole genome shotgun (WGS) entry which is preliminary data.</text>
</comment>
<organism evidence="2 3">
    <name type="scientific">Pectobacterium brasiliense</name>
    <dbReference type="NCBI Taxonomy" id="180957"/>
    <lineage>
        <taxon>Bacteria</taxon>
        <taxon>Pseudomonadati</taxon>
        <taxon>Pseudomonadota</taxon>
        <taxon>Gammaproteobacteria</taxon>
        <taxon>Enterobacterales</taxon>
        <taxon>Pectobacteriaceae</taxon>
        <taxon>Pectobacterium</taxon>
    </lineage>
</organism>
<dbReference type="EMBL" id="JQOD01000001">
    <property type="protein sequence ID" value="KGA36293.1"/>
    <property type="molecule type" value="Genomic_DNA"/>
</dbReference>
<evidence type="ECO:0000313" key="2">
    <source>
        <dbReference type="EMBL" id="KGA36293.1"/>
    </source>
</evidence>
<accession>A0A0M2F5K2</accession>
<dbReference type="NCBIfam" id="TIGR03021">
    <property type="entry name" value="pilP_fam"/>
    <property type="match status" value="1"/>
</dbReference>
<keyword evidence="1" id="KW-0732">Signal</keyword>
<reference evidence="2 3" key="1">
    <citation type="submission" date="2014-08" db="EMBL/GenBank/DDBJ databases">
        <title>Genome sequences of NCPPB Pectobacterium isolates.</title>
        <authorList>
            <person name="Glover R.H."/>
            <person name="Sapp M."/>
            <person name="Elphinstone J."/>
        </authorList>
    </citation>
    <scope>NUCLEOTIDE SEQUENCE [LARGE SCALE GENOMIC DNA]</scope>
    <source>
        <strain evidence="2 3">LMG 21372</strain>
    </source>
</reference>
<dbReference type="RefSeq" id="WP_039313315.1">
    <property type="nucleotide sequence ID" value="NZ_JQOD01000001.1"/>
</dbReference>